<organism evidence="4 5">
    <name type="scientific">Flavobacterium nackdongense</name>
    <dbReference type="NCBI Taxonomy" id="2547394"/>
    <lineage>
        <taxon>Bacteria</taxon>
        <taxon>Pseudomonadati</taxon>
        <taxon>Bacteroidota</taxon>
        <taxon>Flavobacteriia</taxon>
        <taxon>Flavobacteriales</taxon>
        <taxon>Flavobacteriaceae</taxon>
        <taxon>Flavobacterium</taxon>
    </lineage>
</organism>
<dbReference type="AlphaFoldDB" id="A0A4P6YAI6"/>
<evidence type="ECO:0000259" key="3">
    <source>
        <dbReference type="PROSITE" id="PS51462"/>
    </source>
</evidence>
<dbReference type="PRINTS" id="PR00502">
    <property type="entry name" value="NUDIXFAMILY"/>
</dbReference>
<proteinExistence type="inferred from homology"/>
<comment type="similarity">
    <text evidence="2">Belongs to the Nudix hydrolase family.</text>
</comment>
<reference evidence="5" key="1">
    <citation type="submission" date="2019-03" db="EMBL/GenBank/DDBJ databases">
        <title>Flavobacterium sp.</title>
        <authorList>
            <person name="Kim H."/>
        </authorList>
    </citation>
    <scope>NUCLEOTIDE SEQUENCE [LARGE SCALE GENOMIC DNA]</scope>
    <source>
        <strain evidence="5">GS13</strain>
    </source>
</reference>
<dbReference type="CDD" id="cd03673">
    <property type="entry name" value="NUDIX_Ap6A_hydrolase"/>
    <property type="match status" value="1"/>
</dbReference>
<dbReference type="EMBL" id="CP037933">
    <property type="protein sequence ID" value="QBN20151.1"/>
    <property type="molecule type" value="Genomic_DNA"/>
</dbReference>
<dbReference type="OrthoDB" id="9816289at2"/>
<dbReference type="KEGG" id="fnk:E1750_15540"/>
<sequence length="200" mass="23208">MYKVFVNDKPLFLTNEISKETNFQLFLLESVDIEQIIVKIFQNKIQKAYLYHPDEKEILKTLKSKIPVSKAGGGLVYNKKGEVLFIYRGGKWDLPKGGTEKGEDIEKTAMREVEEETGVDQLRITKKLQKTYHIFKRNGVYKLKITQWFEMQSDFEGIPVGQQEEGIEKAVWLSPNEIPEVLKKSYENIKLLFEVDGISQ</sequence>
<keyword evidence="5" id="KW-1185">Reference proteome</keyword>
<dbReference type="RefSeq" id="WP_133277653.1">
    <property type="nucleotide sequence ID" value="NZ_CP037933.1"/>
</dbReference>
<dbReference type="PANTHER" id="PTHR43736">
    <property type="entry name" value="ADP-RIBOSE PYROPHOSPHATASE"/>
    <property type="match status" value="1"/>
</dbReference>
<evidence type="ECO:0000256" key="2">
    <source>
        <dbReference type="RuleBase" id="RU003476"/>
    </source>
</evidence>
<dbReference type="PANTHER" id="PTHR43736:SF1">
    <property type="entry name" value="DIHYDRONEOPTERIN TRIPHOSPHATE DIPHOSPHATASE"/>
    <property type="match status" value="1"/>
</dbReference>
<dbReference type="Gene3D" id="3.90.79.10">
    <property type="entry name" value="Nucleoside Triphosphate Pyrophosphohydrolase"/>
    <property type="match status" value="1"/>
</dbReference>
<name>A0A4P6YAI6_9FLAO</name>
<dbReference type="PROSITE" id="PS00893">
    <property type="entry name" value="NUDIX_BOX"/>
    <property type="match status" value="1"/>
</dbReference>
<dbReference type="InterPro" id="IPR020084">
    <property type="entry name" value="NUDIX_hydrolase_CS"/>
</dbReference>
<evidence type="ECO:0000256" key="1">
    <source>
        <dbReference type="ARBA" id="ARBA00022801"/>
    </source>
</evidence>
<keyword evidence="1 2" id="KW-0378">Hydrolase</keyword>
<dbReference type="Pfam" id="PF00293">
    <property type="entry name" value="NUDIX"/>
    <property type="match status" value="1"/>
</dbReference>
<dbReference type="GO" id="GO:0016787">
    <property type="term" value="F:hydrolase activity"/>
    <property type="evidence" value="ECO:0007669"/>
    <property type="project" value="UniProtKB-KW"/>
</dbReference>
<dbReference type="Proteomes" id="UP000291124">
    <property type="component" value="Chromosome"/>
</dbReference>
<gene>
    <name evidence="4" type="ORF">E1750_15540</name>
</gene>
<dbReference type="PROSITE" id="PS51462">
    <property type="entry name" value="NUDIX"/>
    <property type="match status" value="1"/>
</dbReference>
<dbReference type="InterPro" id="IPR000086">
    <property type="entry name" value="NUDIX_hydrolase_dom"/>
</dbReference>
<dbReference type="InterPro" id="IPR015797">
    <property type="entry name" value="NUDIX_hydrolase-like_dom_sf"/>
</dbReference>
<protein>
    <submittedName>
        <fullName evidence="4">NUDIX domain-containing protein</fullName>
    </submittedName>
</protein>
<evidence type="ECO:0000313" key="4">
    <source>
        <dbReference type="EMBL" id="QBN20151.1"/>
    </source>
</evidence>
<accession>A0A4P6YAI6</accession>
<dbReference type="SUPFAM" id="SSF55811">
    <property type="entry name" value="Nudix"/>
    <property type="match status" value="1"/>
</dbReference>
<dbReference type="InterPro" id="IPR020476">
    <property type="entry name" value="Nudix_hydrolase"/>
</dbReference>
<feature type="domain" description="Nudix hydrolase" evidence="3">
    <location>
        <begin position="67"/>
        <end position="196"/>
    </location>
</feature>
<evidence type="ECO:0000313" key="5">
    <source>
        <dbReference type="Proteomes" id="UP000291124"/>
    </source>
</evidence>